<dbReference type="InParanoid" id="A0A218Z962"/>
<dbReference type="Gene3D" id="3.30.465.10">
    <property type="match status" value="1"/>
</dbReference>
<evidence type="ECO:0000256" key="2">
    <source>
        <dbReference type="ARBA" id="ARBA00022630"/>
    </source>
</evidence>
<feature type="signal peptide" evidence="5">
    <location>
        <begin position="1"/>
        <end position="16"/>
    </location>
</feature>
<reference evidence="7 8" key="1">
    <citation type="submission" date="2017-04" db="EMBL/GenBank/DDBJ databases">
        <title>Draft genome sequence of Marssonina coronaria NL1: causal agent of apple blotch.</title>
        <authorList>
            <person name="Cheng Q."/>
        </authorList>
    </citation>
    <scope>NUCLEOTIDE SEQUENCE [LARGE SCALE GENOMIC DNA]</scope>
    <source>
        <strain evidence="7 8">NL1</strain>
    </source>
</reference>
<evidence type="ECO:0000313" key="8">
    <source>
        <dbReference type="Proteomes" id="UP000242519"/>
    </source>
</evidence>
<dbReference type="PANTHER" id="PTHR42973">
    <property type="entry name" value="BINDING OXIDOREDUCTASE, PUTATIVE (AFU_ORTHOLOGUE AFUA_1G17690)-RELATED"/>
    <property type="match status" value="1"/>
</dbReference>
<evidence type="ECO:0000259" key="6">
    <source>
        <dbReference type="PROSITE" id="PS51387"/>
    </source>
</evidence>
<proteinExistence type="inferred from homology"/>
<keyword evidence="3" id="KW-0274">FAD</keyword>
<dbReference type="EMBL" id="MZNU01000172">
    <property type="protein sequence ID" value="OWP03736.1"/>
    <property type="molecule type" value="Genomic_DNA"/>
</dbReference>
<evidence type="ECO:0000256" key="1">
    <source>
        <dbReference type="ARBA" id="ARBA00005466"/>
    </source>
</evidence>
<dbReference type="SUPFAM" id="SSF56176">
    <property type="entry name" value="FAD-binding/transporter-associated domain-like"/>
    <property type="match status" value="1"/>
</dbReference>
<dbReference type="GO" id="GO:0071949">
    <property type="term" value="F:FAD binding"/>
    <property type="evidence" value="ECO:0007669"/>
    <property type="project" value="InterPro"/>
</dbReference>
<dbReference type="InterPro" id="IPR050416">
    <property type="entry name" value="FAD-linked_Oxidoreductase"/>
</dbReference>
<dbReference type="GO" id="GO:0016491">
    <property type="term" value="F:oxidoreductase activity"/>
    <property type="evidence" value="ECO:0007669"/>
    <property type="project" value="UniProtKB-KW"/>
</dbReference>
<evidence type="ECO:0000256" key="5">
    <source>
        <dbReference type="SAM" id="SignalP"/>
    </source>
</evidence>
<dbReference type="Proteomes" id="UP000242519">
    <property type="component" value="Unassembled WGS sequence"/>
</dbReference>
<dbReference type="InterPro" id="IPR036318">
    <property type="entry name" value="FAD-bd_PCMH-like_sf"/>
</dbReference>
<dbReference type="InterPro" id="IPR016169">
    <property type="entry name" value="FAD-bd_PCMH_sub2"/>
</dbReference>
<protein>
    <recommendedName>
        <fullName evidence="6">FAD-binding PCMH-type domain-containing protein</fullName>
    </recommendedName>
</protein>
<dbReference type="PROSITE" id="PS51387">
    <property type="entry name" value="FAD_PCMH"/>
    <property type="match status" value="1"/>
</dbReference>
<dbReference type="OrthoDB" id="2151789at2759"/>
<dbReference type="InterPro" id="IPR016166">
    <property type="entry name" value="FAD-bd_PCMH"/>
</dbReference>
<feature type="domain" description="FAD-binding PCMH-type" evidence="6">
    <location>
        <begin position="113"/>
        <end position="284"/>
    </location>
</feature>
<dbReference type="AlphaFoldDB" id="A0A218Z962"/>
<keyword evidence="5" id="KW-0732">Signal</keyword>
<organism evidence="7 8">
    <name type="scientific">Diplocarpon coronariae</name>
    <dbReference type="NCBI Taxonomy" id="2795749"/>
    <lineage>
        <taxon>Eukaryota</taxon>
        <taxon>Fungi</taxon>
        <taxon>Dikarya</taxon>
        <taxon>Ascomycota</taxon>
        <taxon>Pezizomycotina</taxon>
        <taxon>Leotiomycetes</taxon>
        <taxon>Helotiales</taxon>
        <taxon>Drepanopezizaceae</taxon>
        <taxon>Diplocarpon</taxon>
    </lineage>
</organism>
<keyword evidence="2" id="KW-0285">Flavoprotein</keyword>
<keyword evidence="4" id="KW-0560">Oxidoreductase</keyword>
<accession>A0A218Z962</accession>
<feature type="chain" id="PRO_5013075478" description="FAD-binding PCMH-type domain-containing protein" evidence="5">
    <location>
        <begin position="17"/>
        <end position="565"/>
    </location>
</feature>
<keyword evidence="8" id="KW-1185">Reference proteome</keyword>
<evidence type="ECO:0000256" key="4">
    <source>
        <dbReference type="ARBA" id="ARBA00023002"/>
    </source>
</evidence>
<sequence length="565" mass="61271">MRHLTSPIMLLLGAWASGLQLDAYENIRNNGNNNNKKKALSIETVATQMDEYLRMVGNGSSNARNVLPGSRSPFGGCILACSFLDFTHPGQIAYPHDPVYEFEESRYWSVQQASASPICRFSPVDAMGVSRAVLTVQIAPCKFAVKSGGHAAFRGASNIDEGLTIDLTNLKQITVSADSTETAVGSGNVWYDVYSALQPRRLSVVGGRVSAIGVGGLTTGGGISFFSGRYGWACDNVNSYEVVFADGSIRDVTYSTYPDLYLALRGGGNNFGIVTRFDLVTFPQGDLWAGSTTYLYSNRTSDSLNHALYWLNINAAADKYAQVILAYAYVQSLDTYIIASDLQYGKPVASPPALQNFTATPGAIATTLRVTNLTGLVAEFNGSNPGGFRQVSCRAADGSRMLTSNRQTYWTLTMKNSPSLMAQIVSFFMEESRGVRDAADIVPSVTFQPIPLDVISHFSKNGGNALGITGADGPLILFNLVYSWSSAGDDSRILAAARRIISRSNSTAYSRGLGHAFIYQNYAALEQPVFPGYGRQNLARLRAASRKYDPKGVWQKMQPGYFKLF</sequence>
<name>A0A218Z962_9HELO</name>
<dbReference type="STRING" id="503106.A0A218Z962"/>
<evidence type="ECO:0000256" key="3">
    <source>
        <dbReference type="ARBA" id="ARBA00022827"/>
    </source>
</evidence>
<dbReference type="Pfam" id="PF01565">
    <property type="entry name" value="FAD_binding_4"/>
    <property type="match status" value="1"/>
</dbReference>
<dbReference type="InterPro" id="IPR006094">
    <property type="entry name" value="Oxid_FAD_bind_N"/>
</dbReference>
<gene>
    <name evidence="7" type="ORF">B2J93_6079</name>
</gene>
<comment type="similarity">
    <text evidence="1">Belongs to the oxygen-dependent FAD-linked oxidoreductase family.</text>
</comment>
<evidence type="ECO:0000313" key="7">
    <source>
        <dbReference type="EMBL" id="OWP03736.1"/>
    </source>
</evidence>
<dbReference type="PANTHER" id="PTHR42973:SF13">
    <property type="entry name" value="FAD-BINDING PCMH-TYPE DOMAIN-CONTAINING PROTEIN"/>
    <property type="match status" value="1"/>
</dbReference>
<comment type="caution">
    <text evidence="7">The sequence shown here is derived from an EMBL/GenBank/DDBJ whole genome shotgun (WGS) entry which is preliminary data.</text>
</comment>